<dbReference type="PANTHER" id="PTHR23028:SF53">
    <property type="entry name" value="ACYL_TRANSF_3 DOMAIN-CONTAINING PROTEIN"/>
    <property type="match status" value="1"/>
</dbReference>
<reference evidence="3 4" key="1">
    <citation type="submission" date="2019-05" db="EMBL/GenBank/DDBJ databases">
        <authorList>
            <person name="Pankratov T."/>
            <person name="Grouzdev D."/>
        </authorList>
    </citation>
    <scope>NUCLEOTIDE SEQUENCE [LARGE SCALE GENOMIC DNA]</scope>
    <source>
        <strain evidence="3 4">KEBCLARHB70R</strain>
    </source>
</reference>
<gene>
    <name evidence="3" type="ORF">FE263_05840</name>
</gene>
<dbReference type="PANTHER" id="PTHR23028">
    <property type="entry name" value="ACETYLTRANSFERASE"/>
    <property type="match status" value="1"/>
</dbReference>
<organism evidence="3 4">
    <name type="scientific">Lichenicoccus roseus</name>
    <dbReference type="NCBI Taxonomy" id="2683649"/>
    <lineage>
        <taxon>Bacteria</taxon>
        <taxon>Pseudomonadati</taxon>
        <taxon>Pseudomonadota</taxon>
        <taxon>Alphaproteobacteria</taxon>
        <taxon>Acetobacterales</taxon>
        <taxon>Acetobacteraceae</taxon>
        <taxon>Lichenicoccus</taxon>
    </lineage>
</organism>
<feature type="transmembrane region" description="Helical" evidence="1">
    <location>
        <begin position="89"/>
        <end position="107"/>
    </location>
</feature>
<dbReference type="InterPro" id="IPR050879">
    <property type="entry name" value="Acyltransferase_3"/>
</dbReference>
<evidence type="ECO:0000313" key="4">
    <source>
        <dbReference type="Proteomes" id="UP000305654"/>
    </source>
</evidence>
<feature type="transmembrane region" description="Helical" evidence="1">
    <location>
        <begin position="222"/>
        <end position="240"/>
    </location>
</feature>
<keyword evidence="4" id="KW-1185">Reference proteome</keyword>
<sequence>MRAQCRMTWFRGLEGVRAWLALAVLVEHVVGLTALPDHHPATRQLVHAGDSAVSVFIVISGFVITHMILARHEPYPLYLARRLLRLYPVYAVCLLLGLVSTLLLNRIMPLQPWGAAIPFTQAMARARASLAGNGLPLHLALHLSLLHGLVPDNLLFRAQLALLTPAWSLSLEWQFYLLAPLVVLALRRPDTTLLVTAIALGLYLLARKGVPGPYLMPSLLPASALPFALGIATRLILPGVPTRRSLPLSLPLLLAVALHTLAPGQGYLVVWAVLVLYMTTQSPIDPLSRIAFRLLHAGLDSRVALWAGRRSYCVYLLHFPILQLLLCAAGAWHLGYWMTVATLAIAGLPLTLLGADLLHRHVEQPGITLGRTLAARWHQATPAPASTRLTRASRPNLVT</sequence>
<keyword evidence="1" id="KW-0812">Transmembrane</keyword>
<evidence type="ECO:0000256" key="1">
    <source>
        <dbReference type="SAM" id="Phobius"/>
    </source>
</evidence>
<dbReference type="GO" id="GO:0016020">
    <property type="term" value="C:membrane"/>
    <property type="evidence" value="ECO:0007669"/>
    <property type="project" value="TreeGrafter"/>
</dbReference>
<keyword evidence="3" id="KW-0808">Transferase</keyword>
<feature type="transmembrane region" description="Helical" evidence="1">
    <location>
        <begin position="193"/>
        <end position="210"/>
    </location>
</feature>
<evidence type="ECO:0000313" key="3">
    <source>
        <dbReference type="EMBL" id="TLU72971.1"/>
    </source>
</evidence>
<comment type="caution">
    <text evidence="3">The sequence shown here is derived from an EMBL/GenBank/DDBJ whole genome shotgun (WGS) entry which is preliminary data.</text>
</comment>
<keyword evidence="1" id="KW-0472">Membrane</keyword>
<dbReference type="Proteomes" id="UP000305654">
    <property type="component" value="Unassembled WGS sequence"/>
</dbReference>
<dbReference type="GO" id="GO:0016747">
    <property type="term" value="F:acyltransferase activity, transferring groups other than amino-acyl groups"/>
    <property type="evidence" value="ECO:0007669"/>
    <property type="project" value="InterPro"/>
</dbReference>
<feature type="transmembrane region" description="Helical" evidence="1">
    <location>
        <begin position="252"/>
        <end position="278"/>
    </location>
</feature>
<dbReference type="AlphaFoldDB" id="A0A5R9JBI0"/>
<feature type="transmembrane region" description="Helical" evidence="1">
    <location>
        <begin position="340"/>
        <end position="358"/>
    </location>
</feature>
<name>A0A5R9JBI0_9PROT</name>
<dbReference type="InterPro" id="IPR002656">
    <property type="entry name" value="Acyl_transf_3_dom"/>
</dbReference>
<keyword evidence="3" id="KW-0012">Acyltransferase</keyword>
<dbReference type="EMBL" id="VCDI01000002">
    <property type="protein sequence ID" value="TLU72971.1"/>
    <property type="molecule type" value="Genomic_DNA"/>
</dbReference>
<proteinExistence type="predicted"/>
<feature type="transmembrane region" description="Helical" evidence="1">
    <location>
        <begin position="47"/>
        <end position="69"/>
    </location>
</feature>
<dbReference type="GO" id="GO:0009103">
    <property type="term" value="P:lipopolysaccharide biosynthetic process"/>
    <property type="evidence" value="ECO:0007669"/>
    <property type="project" value="TreeGrafter"/>
</dbReference>
<keyword evidence="1" id="KW-1133">Transmembrane helix</keyword>
<evidence type="ECO:0000259" key="2">
    <source>
        <dbReference type="Pfam" id="PF01757"/>
    </source>
</evidence>
<dbReference type="Pfam" id="PF01757">
    <property type="entry name" value="Acyl_transf_3"/>
    <property type="match status" value="1"/>
</dbReference>
<protein>
    <submittedName>
        <fullName evidence="3">Acyltransferase</fullName>
    </submittedName>
</protein>
<feature type="domain" description="Acyltransferase 3" evidence="2">
    <location>
        <begin position="12"/>
        <end position="358"/>
    </location>
</feature>
<feature type="transmembrane region" description="Helical" evidence="1">
    <location>
        <begin position="16"/>
        <end position="35"/>
    </location>
</feature>
<accession>A0A5R9JBI0</accession>
<dbReference type="OrthoDB" id="505919at2"/>
<feature type="transmembrane region" description="Helical" evidence="1">
    <location>
        <begin position="314"/>
        <end position="334"/>
    </location>
</feature>